<feature type="compositionally biased region" description="Polar residues" evidence="1">
    <location>
        <begin position="934"/>
        <end position="950"/>
    </location>
</feature>
<dbReference type="InterPro" id="IPR042378">
    <property type="entry name" value="IDD"/>
</dbReference>
<feature type="compositionally biased region" description="Polar residues" evidence="1">
    <location>
        <begin position="787"/>
        <end position="800"/>
    </location>
</feature>
<dbReference type="PANTHER" id="PTHR15256">
    <property type="entry name" value="INTEGRAL MEMBRANE PROTEIN DGCR2/IDD"/>
    <property type="match status" value="1"/>
</dbReference>
<feature type="compositionally biased region" description="Polar residues" evidence="1">
    <location>
        <begin position="899"/>
        <end position="915"/>
    </location>
</feature>
<feature type="compositionally biased region" description="Polar residues" evidence="1">
    <location>
        <begin position="810"/>
        <end position="830"/>
    </location>
</feature>
<feature type="region of interest" description="Disordered" evidence="1">
    <location>
        <begin position="781"/>
        <end position="919"/>
    </location>
</feature>
<feature type="region of interest" description="Disordered" evidence="1">
    <location>
        <begin position="584"/>
        <end position="603"/>
    </location>
</feature>
<feature type="compositionally biased region" description="Low complexity" evidence="1">
    <location>
        <begin position="865"/>
        <end position="880"/>
    </location>
</feature>
<keyword evidence="3" id="KW-1185">Reference proteome</keyword>
<dbReference type="AlphaFoldDB" id="A0A182NVM0"/>
<dbReference type="VEuPathDB" id="VectorBase:ADIR011721"/>
<evidence type="ECO:0000313" key="2">
    <source>
        <dbReference type="EnsemblMetazoa" id="ADIR011721-PA"/>
    </source>
</evidence>
<organism evidence="2 3">
    <name type="scientific">Anopheles dirus</name>
    <dbReference type="NCBI Taxonomy" id="7168"/>
    <lineage>
        <taxon>Eukaryota</taxon>
        <taxon>Metazoa</taxon>
        <taxon>Ecdysozoa</taxon>
        <taxon>Arthropoda</taxon>
        <taxon>Hexapoda</taxon>
        <taxon>Insecta</taxon>
        <taxon>Pterygota</taxon>
        <taxon>Neoptera</taxon>
        <taxon>Endopterygota</taxon>
        <taxon>Diptera</taxon>
        <taxon>Nematocera</taxon>
        <taxon>Culicoidea</taxon>
        <taxon>Culicidae</taxon>
        <taxon>Anophelinae</taxon>
        <taxon>Anopheles</taxon>
    </lineage>
</organism>
<reference evidence="2" key="2">
    <citation type="submission" date="2020-05" db="UniProtKB">
        <authorList>
            <consortium name="EnsemblMetazoa"/>
        </authorList>
    </citation>
    <scope>IDENTIFICATION</scope>
    <source>
        <strain evidence="2">WRAIR2</strain>
    </source>
</reference>
<evidence type="ECO:0008006" key="4">
    <source>
        <dbReference type="Google" id="ProtNLM"/>
    </source>
</evidence>
<protein>
    <recommendedName>
        <fullName evidence="4">VWFC domain-containing protein</fullName>
    </recommendedName>
</protein>
<sequence length="1147" mass="121860">MSFIDAHYVPPGSDTCRLCLCDNGHPKACKAVLCSPPHDCKSFQIGSSCCEFICLDDTLGNTTDKSYDVGIRLRHRKSRAQEGREVIDDPNQRNLVNNVGYIGGNIGYLGGGTMNMDYSYVDHAVAPHYQLWKPPGAYYTRGEAPPPYEEAIAIAHAESLSSCTVSVATSTGRNFPLGVVQDSDAVSNITANTTNLISININGNSGTGPSATVAEIGSVDTGSMGARSVATITTEDHHPFLAPGTNGRTTGLTGAERHAGELNDDMQMPIYNHHPSNRPRQHEGLESGDGGLGENVILGGSQYCNGNSSISFANVEPELCMNSSCELNINAHQCNFTQHNGGAVVAAAIGSGDATGAGTGANGVVAKDDHCSSMPMFHKPNRQSIGVEKFLDSGHHHHRQQTVASGCGDGNIHLTSSSQPTAAQSLMQSVPVPAMFNDDIITDSKFTNCRSDNGIDVIKNRLTGKKYHRTIPRQFSVVDPIINPIKTNNNFMAAAAAAAAAASSAAATTAAAATTSYVNTAQHNRMIPGDLSDKPSTHRMITQGGNGTPTGSMTPVTAGGNAAQTPNRKVCHCPVQHKALAGYQSTAAGPPQGPSTVTGEGGYRSLRTTSADVLHNRSDARNKQTSVNGDLLTIVSKRGSGLGATRENFGSGNASIKRGTDMGLMSQRYHEKEYRKLGSAFVDGMVSASGSMIKSKQPTNYHHQAHPHTEHNSHIVIGAERKATTQVPLEELMPTRLQAGTGIDNEERAHVLLKKSSLTVNMTTADVASGILHNPILPPKVKKQQHHQNQAYHRNVNSGSQQQQQHQQQRESSLVHQKTMATSENTNVHEGSTANGSIGGGGKLSELRKSPMHVNDTGGALKVCSSSSSSNGVPNGYSNSLPRHSFTAARSYERKQRNENLSSHSIGRGSKSNRSVVGGETVTKVMLQEKAHYDSNTLPKNSSNSNGARKTSLVTEAVNHIPSVINIPVSSHTAMSFGRGTNPNNGTIPACSGISVNDATAADGHNTTFLNTLTQHSPETTVTTTSTGTATGGEAGTSSAIKQPILLPLPVLMTTITNCANPREHILPNDNSLDEDYLSECENCKSSANNMRYYLDLEEGSKACVPIQETMTLQRKIPDATEEEQQNYYRVSSTLPTNTSKRTAPKT</sequence>
<dbReference type="STRING" id="7168.A0A182NVM0"/>
<reference evidence="3" key="1">
    <citation type="submission" date="2013-03" db="EMBL/GenBank/DDBJ databases">
        <title>The Genome Sequence of Anopheles dirus WRAIR2.</title>
        <authorList>
            <consortium name="The Broad Institute Genomics Platform"/>
            <person name="Neafsey D.E."/>
            <person name="Walton C."/>
            <person name="Walker B."/>
            <person name="Young S.K."/>
            <person name="Zeng Q."/>
            <person name="Gargeya S."/>
            <person name="Fitzgerald M."/>
            <person name="Haas B."/>
            <person name="Abouelleil A."/>
            <person name="Allen A.W."/>
            <person name="Alvarado L."/>
            <person name="Arachchi H.M."/>
            <person name="Berlin A.M."/>
            <person name="Chapman S.B."/>
            <person name="Gainer-Dewar J."/>
            <person name="Goldberg J."/>
            <person name="Griggs A."/>
            <person name="Gujja S."/>
            <person name="Hansen M."/>
            <person name="Howarth C."/>
            <person name="Imamovic A."/>
            <person name="Ireland A."/>
            <person name="Larimer J."/>
            <person name="McCowan C."/>
            <person name="Murphy C."/>
            <person name="Pearson M."/>
            <person name="Poon T.W."/>
            <person name="Priest M."/>
            <person name="Roberts A."/>
            <person name="Saif S."/>
            <person name="Shea T."/>
            <person name="Sisk P."/>
            <person name="Sykes S."/>
            <person name="Wortman J."/>
            <person name="Nusbaum C."/>
            <person name="Birren B."/>
        </authorList>
    </citation>
    <scope>NUCLEOTIDE SEQUENCE [LARGE SCALE GENOMIC DNA]</scope>
    <source>
        <strain evidence="3">WRAIR2</strain>
    </source>
</reference>
<feature type="region of interest" description="Disordered" evidence="1">
    <location>
        <begin position="931"/>
        <end position="950"/>
    </location>
</feature>
<dbReference type="GO" id="GO:0016020">
    <property type="term" value="C:membrane"/>
    <property type="evidence" value="ECO:0007669"/>
    <property type="project" value="TreeGrafter"/>
</dbReference>
<proteinExistence type="predicted"/>
<evidence type="ECO:0000256" key="1">
    <source>
        <dbReference type="SAM" id="MobiDB-lite"/>
    </source>
</evidence>
<dbReference type="Proteomes" id="UP000075884">
    <property type="component" value="Unassembled WGS sequence"/>
</dbReference>
<dbReference type="PANTHER" id="PTHR15256:SF6">
    <property type="entry name" value="INTEGRAL MEMBRANE PROTEIN DGCR2_IDD"/>
    <property type="match status" value="1"/>
</dbReference>
<dbReference type="EnsemblMetazoa" id="ADIR011721-RA">
    <property type="protein sequence ID" value="ADIR011721-PA"/>
    <property type="gene ID" value="ADIR011721"/>
</dbReference>
<feature type="compositionally biased region" description="Polar residues" evidence="1">
    <location>
        <begin position="1126"/>
        <end position="1147"/>
    </location>
</feature>
<evidence type="ECO:0000313" key="3">
    <source>
        <dbReference type="Proteomes" id="UP000075884"/>
    </source>
</evidence>
<feature type="region of interest" description="Disordered" evidence="1">
    <location>
        <begin position="1124"/>
        <end position="1147"/>
    </location>
</feature>
<name>A0A182NVM0_9DIPT</name>
<accession>A0A182NVM0</accession>